<evidence type="ECO:0000256" key="2">
    <source>
        <dbReference type="ARBA" id="ARBA00012314"/>
    </source>
</evidence>
<dbReference type="GO" id="GO:0020037">
    <property type="term" value="F:heme binding"/>
    <property type="evidence" value="ECO:0007669"/>
    <property type="project" value="InterPro"/>
</dbReference>
<name>A0A0K6GSW2_9NEIS</name>
<feature type="domain" description="Catalase core" evidence="3">
    <location>
        <begin position="3"/>
        <end position="364"/>
    </location>
</feature>
<dbReference type="GO" id="GO:0006979">
    <property type="term" value="P:response to oxidative stress"/>
    <property type="evidence" value="ECO:0007669"/>
    <property type="project" value="InterPro"/>
</dbReference>
<dbReference type="InterPro" id="IPR011614">
    <property type="entry name" value="Catalase_core"/>
</dbReference>
<organism evidence="4 5">
    <name type="scientific">Gulbenkiania indica</name>
    <dbReference type="NCBI Taxonomy" id="375574"/>
    <lineage>
        <taxon>Bacteria</taxon>
        <taxon>Pseudomonadati</taxon>
        <taxon>Pseudomonadota</taxon>
        <taxon>Betaproteobacteria</taxon>
        <taxon>Neisseriales</taxon>
        <taxon>Chromobacteriaceae</taxon>
        <taxon>Gulbenkiania</taxon>
    </lineage>
</organism>
<accession>A0A0K6GSW2</accession>
<dbReference type="EC" id="1.11.1.6" evidence="2"/>
<dbReference type="Proteomes" id="UP000243535">
    <property type="component" value="Unassembled WGS sequence"/>
</dbReference>
<dbReference type="STRING" id="375574.GCA_001418035_00465"/>
<evidence type="ECO:0000259" key="3">
    <source>
        <dbReference type="SMART" id="SM01060"/>
    </source>
</evidence>
<evidence type="ECO:0000313" key="4">
    <source>
        <dbReference type="EMBL" id="CUA81820.1"/>
    </source>
</evidence>
<evidence type="ECO:0000256" key="1">
    <source>
        <dbReference type="ARBA" id="ARBA00002974"/>
    </source>
</evidence>
<dbReference type="GO" id="GO:0004096">
    <property type="term" value="F:catalase activity"/>
    <property type="evidence" value="ECO:0007669"/>
    <property type="project" value="InterPro"/>
</dbReference>
<dbReference type="SMART" id="SM01060">
    <property type="entry name" value="Catalase"/>
    <property type="match status" value="1"/>
</dbReference>
<protein>
    <recommendedName>
        <fullName evidence="2">catalase</fullName>
        <ecNumber evidence="2">1.11.1.6</ecNumber>
    </recommendedName>
</protein>
<gene>
    <name evidence="4" type="ORF">Ga0061063_0667</name>
</gene>
<dbReference type="InterPro" id="IPR020835">
    <property type="entry name" value="Catalase_sf"/>
</dbReference>
<dbReference type="Pfam" id="PF00199">
    <property type="entry name" value="Catalase"/>
    <property type="match status" value="1"/>
</dbReference>
<reference evidence="5" key="1">
    <citation type="submission" date="2015-08" db="EMBL/GenBank/DDBJ databases">
        <authorList>
            <person name="Varghese N."/>
        </authorList>
    </citation>
    <scope>NUCLEOTIDE SEQUENCE [LARGE SCALE GENOMIC DNA]</scope>
    <source>
        <strain evidence="5">DSM 17901</strain>
    </source>
</reference>
<comment type="function">
    <text evidence="1">Decomposes hydrogen peroxide into water and oxygen; serves to protect cells from the toxic effects of hydrogen peroxide.</text>
</comment>
<dbReference type="PANTHER" id="PTHR36195">
    <property type="entry name" value="DOMAIN PROTEIN, PUTATIVE (AFU_ORTHOLOGUE AFUA_5G01990)-RELATED-RELATED"/>
    <property type="match status" value="1"/>
</dbReference>
<dbReference type="EMBL" id="CYHA01000001">
    <property type="protein sequence ID" value="CUA81820.1"/>
    <property type="molecule type" value="Genomic_DNA"/>
</dbReference>
<dbReference type="PANTHER" id="PTHR36195:SF4">
    <property type="entry name" value="DOMAIN PROTEIN, PUTATIVE (AFU_ORTHOLOGUE AFUA_5G01990)-RELATED"/>
    <property type="match status" value="1"/>
</dbReference>
<dbReference type="InterPro" id="IPR018028">
    <property type="entry name" value="Catalase"/>
</dbReference>
<dbReference type="Gene3D" id="2.40.180.10">
    <property type="entry name" value="Catalase core domain"/>
    <property type="match status" value="1"/>
</dbReference>
<sequence>MSATTQYVRYRDDIEVIQPDEEHIIRQIVESMGRVNRKVYDRHRHAIRDAHAKSHGIVTGTLEVYDGLPAHLRQGVFAVPRRYPVIVRFSTAPGDIHSDSIPAPRGMAIKMLDVPGPKLLEGQETASTQDWLLVNHPTLPFGDIQRYLKLQAALEKHADDSETVLKIASSLAQGAHKALQAVGLDYPKGEILGAGFTHILGETFHSMAAVRYGEYIAKLSAAPLSANVRALTGQAIESDQHSALRDLVVAFFSGETAEYELRVQLCTDLERMPVEDASVKWPEEASPHQPVARLVLPPQDAYSAARQVYGDDILSFTPWHTVAAHRPLGSIMRVRKAAYERSSLYRHTMNQQPRIEPASLDEVPQ</sequence>
<proteinExistence type="predicted"/>
<evidence type="ECO:0000313" key="5">
    <source>
        <dbReference type="Proteomes" id="UP000243535"/>
    </source>
</evidence>
<dbReference type="CDD" id="cd08152">
    <property type="entry name" value="y4iL_like"/>
    <property type="match status" value="1"/>
</dbReference>
<dbReference type="SUPFAM" id="SSF56634">
    <property type="entry name" value="Heme-dependent catalase-like"/>
    <property type="match status" value="1"/>
</dbReference>
<keyword evidence="5" id="KW-1185">Reference proteome</keyword>
<dbReference type="PROSITE" id="PS51402">
    <property type="entry name" value="CATALASE_3"/>
    <property type="match status" value="1"/>
</dbReference>
<dbReference type="OrthoDB" id="336698at2"/>
<dbReference type="AlphaFoldDB" id="A0A0K6GSW2"/>
<dbReference type="RefSeq" id="WP_055433277.1">
    <property type="nucleotide sequence ID" value="NZ_CYHA01000001.1"/>
</dbReference>